<organism evidence="1 2">
    <name type="scientific">Mycena metata</name>
    <dbReference type="NCBI Taxonomy" id="1033252"/>
    <lineage>
        <taxon>Eukaryota</taxon>
        <taxon>Fungi</taxon>
        <taxon>Dikarya</taxon>
        <taxon>Basidiomycota</taxon>
        <taxon>Agaricomycotina</taxon>
        <taxon>Agaricomycetes</taxon>
        <taxon>Agaricomycetidae</taxon>
        <taxon>Agaricales</taxon>
        <taxon>Marasmiineae</taxon>
        <taxon>Mycenaceae</taxon>
        <taxon>Mycena</taxon>
    </lineage>
</organism>
<evidence type="ECO:0000313" key="2">
    <source>
        <dbReference type="Proteomes" id="UP001215598"/>
    </source>
</evidence>
<reference evidence="1" key="1">
    <citation type="submission" date="2023-03" db="EMBL/GenBank/DDBJ databases">
        <title>Massive genome expansion in bonnet fungi (Mycena s.s.) driven by repeated elements and novel gene families across ecological guilds.</title>
        <authorList>
            <consortium name="Lawrence Berkeley National Laboratory"/>
            <person name="Harder C.B."/>
            <person name="Miyauchi S."/>
            <person name="Viragh M."/>
            <person name="Kuo A."/>
            <person name="Thoen E."/>
            <person name="Andreopoulos B."/>
            <person name="Lu D."/>
            <person name="Skrede I."/>
            <person name="Drula E."/>
            <person name="Henrissat B."/>
            <person name="Morin E."/>
            <person name="Kohler A."/>
            <person name="Barry K."/>
            <person name="LaButti K."/>
            <person name="Morin E."/>
            <person name="Salamov A."/>
            <person name="Lipzen A."/>
            <person name="Mereny Z."/>
            <person name="Hegedus B."/>
            <person name="Baldrian P."/>
            <person name="Stursova M."/>
            <person name="Weitz H."/>
            <person name="Taylor A."/>
            <person name="Grigoriev I.V."/>
            <person name="Nagy L.G."/>
            <person name="Martin F."/>
            <person name="Kauserud H."/>
        </authorList>
    </citation>
    <scope>NUCLEOTIDE SEQUENCE</scope>
    <source>
        <strain evidence="1">CBHHK182m</strain>
    </source>
</reference>
<proteinExistence type="predicted"/>
<comment type="caution">
    <text evidence="1">The sequence shown here is derived from an EMBL/GenBank/DDBJ whole genome shotgun (WGS) entry which is preliminary data.</text>
</comment>
<dbReference type="AlphaFoldDB" id="A0AAD7KJZ1"/>
<sequence length="123" mass="14181">MYQGVEAWVTFMYHPQGSGLDSDDFDSISGVISKGFGKITWLWKLFNEMLDNDDPEKHDTFLESLQVAGQCGEESFFRKDSKQSWEYDGLDSAVRGCIVDEGHERLKRWIRNADELAVKRPLK</sequence>
<gene>
    <name evidence="1" type="ORF">B0H16DRAFT_1681589</name>
</gene>
<evidence type="ECO:0000313" key="1">
    <source>
        <dbReference type="EMBL" id="KAJ7786620.1"/>
    </source>
</evidence>
<dbReference type="Proteomes" id="UP001215598">
    <property type="component" value="Unassembled WGS sequence"/>
</dbReference>
<name>A0AAD7KJZ1_9AGAR</name>
<dbReference type="EMBL" id="JARKIB010000001">
    <property type="protein sequence ID" value="KAJ7786620.1"/>
    <property type="molecule type" value="Genomic_DNA"/>
</dbReference>
<protein>
    <submittedName>
        <fullName evidence="1">Uncharacterized protein</fullName>
    </submittedName>
</protein>
<accession>A0AAD7KJZ1</accession>
<keyword evidence="2" id="KW-1185">Reference proteome</keyword>